<dbReference type="GO" id="GO:0071949">
    <property type="term" value="F:FAD binding"/>
    <property type="evidence" value="ECO:0007669"/>
    <property type="project" value="InterPro"/>
</dbReference>
<dbReference type="SUPFAM" id="SSF47203">
    <property type="entry name" value="Acyl-CoA dehydrogenase C-terminal domain-like"/>
    <property type="match status" value="1"/>
</dbReference>
<keyword evidence="6" id="KW-1185">Reference proteome</keyword>
<feature type="non-terminal residue" evidence="5">
    <location>
        <position position="1"/>
    </location>
</feature>
<accession>A0AAN9A257</accession>
<dbReference type="GO" id="GO:0005504">
    <property type="term" value="F:fatty acid binding"/>
    <property type="evidence" value="ECO:0007669"/>
    <property type="project" value="TreeGrafter"/>
</dbReference>
<name>A0AAN9A257_HALRR</name>
<dbReference type="InterPro" id="IPR002655">
    <property type="entry name" value="Acyl-CoA_oxidase_C"/>
</dbReference>
<evidence type="ECO:0000313" key="6">
    <source>
        <dbReference type="Proteomes" id="UP001381693"/>
    </source>
</evidence>
<evidence type="ECO:0000313" key="5">
    <source>
        <dbReference type="EMBL" id="KAK7069625.1"/>
    </source>
</evidence>
<keyword evidence="3" id="KW-0560">Oxidoreductase</keyword>
<dbReference type="GO" id="GO:0055088">
    <property type="term" value="P:lipid homeostasis"/>
    <property type="evidence" value="ECO:0007669"/>
    <property type="project" value="TreeGrafter"/>
</dbReference>
<dbReference type="InterPro" id="IPR036250">
    <property type="entry name" value="AcylCo_DH-like_C"/>
</dbReference>
<dbReference type="Pfam" id="PF01756">
    <property type="entry name" value="ACOX"/>
    <property type="match status" value="1"/>
</dbReference>
<sequence>SGALSTRDVEILEDEMGELLAALRAQAVSIVDSFDIHDKILDSTLGCWDGNVYERLYEEAQKSPLNKTDVPMAYYKYLRPLMKAHPQSNL</sequence>
<comment type="pathway">
    <text evidence="1">Lipid metabolism; peroxisomal fatty acid beta-oxidation.</text>
</comment>
<dbReference type="AlphaFoldDB" id="A0AAN9A257"/>
<evidence type="ECO:0000259" key="4">
    <source>
        <dbReference type="Pfam" id="PF01756"/>
    </source>
</evidence>
<evidence type="ECO:0000256" key="2">
    <source>
        <dbReference type="ARBA" id="ARBA00006288"/>
    </source>
</evidence>
<dbReference type="PANTHER" id="PTHR10909">
    <property type="entry name" value="ELECTRON TRANSPORT OXIDOREDUCTASE"/>
    <property type="match status" value="1"/>
</dbReference>
<dbReference type="PANTHER" id="PTHR10909:SF250">
    <property type="entry name" value="PEROXISOMAL ACYL-COENZYME A OXIDASE 1"/>
    <property type="match status" value="1"/>
</dbReference>
<dbReference type="EMBL" id="JAXCGZ010016019">
    <property type="protein sequence ID" value="KAK7069625.1"/>
    <property type="molecule type" value="Genomic_DNA"/>
</dbReference>
<gene>
    <name evidence="5" type="primary">ACOX2_12</name>
    <name evidence="5" type="ORF">SK128_022782</name>
</gene>
<reference evidence="5 6" key="1">
    <citation type="submission" date="2023-11" db="EMBL/GenBank/DDBJ databases">
        <title>Halocaridina rubra genome assembly.</title>
        <authorList>
            <person name="Smith C."/>
        </authorList>
    </citation>
    <scope>NUCLEOTIDE SEQUENCE [LARGE SCALE GENOMIC DNA]</scope>
    <source>
        <strain evidence="5">EP-1</strain>
        <tissue evidence="5">Whole</tissue>
    </source>
</reference>
<proteinExistence type="inferred from homology"/>
<evidence type="ECO:0000256" key="1">
    <source>
        <dbReference type="ARBA" id="ARBA00004846"/>
    </source>
</evidence>
<evidence type="ECO:0000256" key="3">
    <source>
        <dbReference type="ARBA" id="ARBA00023002"/>
    </source>
</evidence>
<organism evidence="5 6">
    <name type="scientific">Halocaridina rubra</name>
    <name type="common">Hawaiian red shrimp</name>
    <dbReference type="NCBI Taxonomy" id="373956"/>
    <lineage>
        <taxon>Eukaryota</taxon>
        <taxon>Metazoa</taxon>
        <taxon>Ecdysozoa</taxon>
        <taxon>Arthropoda</taxon>
        <taxon>Crustacea</taxon>
        <taxon>Multicrustacea</taxon>
        <taxon>Malacostraca</taxon>
        <taxon>Eumalacostraca</taxon>
        <taxon>Eucarida</taxon>
        <taxon>Decapoda</taxon>
        <taxon>Pleocyemata</taxon>
        <taxon>Caridea</taxon>
        <taxon>Atyoidea</taxon>
        <taxon>Atyidae</taxon>
        <taxon>Halocaridina</taxon>
    </lineage>
</organism>
<dbReference type="Proteomes" id="UP001381693">
    <property type="component" value="Unassembled WGS sequence"/>
</dbReference>
<feature type="domain" description="Acyl-CoA oxidase C-terminal" evidence="4">
    <location>
        <begin position="2"/>
        <end position="83"/>
    </location>
</feature>
<dbReference type="GO" id="GO:0003997">
    <property type="term" value="F:acyl-CoA oxidase activity"/>
    <property type="evidence" value="ECO:0007669"/>
    <property type="project" value="InterPro"/>
</dbReference>
<dbReference type="GO" id="GO:0005777">
    <property type="term" value="C:peroxisome"/>
    <property type="evidence" value="ECO:0007669"/>
    <property type="project" value="InterPro"/>
</dbReference>
<comment type="caution">
    <text evidence="5">The sequence shown here is derived from an EMBL/GenBank/DDBJ whole genome shotgun (WGS) entry which is preliminary data.</text>
</comment>
<protein>
    <submittedName>
        <fullName evidence="5">Acyl-coenzyme A oxidase (Acyl-CoA oxidase)</fullName>
    </submittedName>
</protein>
<comment type="similarity">
    <text evidence="2">Belongs to the acyl-CoA oxidase family.</text>
</comment>
<dbReference type="GO" id="GO:0033540">
    <property type="term" value="P:fatty acid beta-oxidation using acyl-CoA oxidase"/>
    <property type="evidence" value="ECO:0007669"/>
    <property type="project" value="TreeGrafter"/>
</dbReference>
<dbReference type="InterPro" id="IPR012258">
    <property type="entry name" value="Acyl-CoA_oxidase"/>
</dbReference>